<organism evidence="1 2">
    <name type="scientific">Camellia lanceoleosa</name>
    <dbReference type="NCBI Taxonomy" id="1840588"/>
    <lineage>
        <taxon>Eukaryota</taxon>
        <taxon>Viridiplantae</taxon>
        <taxon>Streptophyta</taxon>
        <taxon>Embryophyta</taxon>
        <taxon>Tracheophyta</taxon>
        <taxon>Spermatophyta</taxon>
        <taxon>Magnoliopsida</taxon>
        <taxon>eudicotyledons</taxon>
        <taxon>Gunneridae</taxon>
        <taxon>Pentapetalae</taxon>
        <taxon>asterids</taxon>
        <taxon>Ericales</taxon>
        <taxon>Theaceae</taxon>
        <taxon>Camellia</taxon>
    </lineage>
</organism>
<accession>A0ACC0FEB0</accession>
<evidence type="ECO:0000313" key="2">
    <source>
        <dbReference type="Proteomes" id="UP001060215"/>
    </source>
</evidence>
<dbReference type="Proteomes" id="UP001060215">
    <property type="component" value="Chromosome 15"/>
</dbReference>
<protein>
    <submittedName>
        <fullName evidence="1">LRR receptor-like serine/threonine-protein kinase</fullName>
    </submittedName>
</protein>
<comment type="caution">
    <text evidence="1">The sequence shown here is derived from an EMBL/GenBank/DDBJ whole genome shotgun (WGS) entry which is preliminary data.</text>
</comment>
<sequence length="1193" mass="131585">MEKTWLTALVVVLVSLAQYCFLPCLAMNVPNSTVDQSALLAFKSHMTFDNPHHILANNWSSVTSVCDWIGVYCGKRHRRVTTLNLANMGLGGTIPPHIGNLSFLSFFNIANNTFYGYLPGELARLHRLNAVDFGDNNFGGGVPSWFGNLPKLQYLRLASNSFMGSVPPSIGNISTLESLNLTSNFLEGRVPEEISHLPKLKTLLMGYNNLSGSIPPTFFNISSLQGIEFRHNMLSGSLPEDFCVFLPKLEFLRLSLNEFDGQIPTTLGECRVLRFLSLSYNKFSGFIPKAIGNLTLLQILYLGGNNFKGEIPQELGSLHSLEVLGMESANITGLVPSFIFNISSLKGLYLHKNNLFGSLPRDMCSHHSSLQMMYLGYNKLTGNIVRAIGNCTLLSVFSIRENYLTGLIPEEIGELPNVRELVLAVNNLMGAIPTLIFNSSSLQRMSLTGNNLSSNLPSSIGLWLPNLSFLYLGSNNLIGMIPESISNASKLIGLDLGNNAFTGSIPKSLGNLRLLQLLSLLGNNLTSGSSSSSLELSFLSSLVNCKDLKILLISDNPLDGILPTTIGNLSASLEDMEANSCGIRSNIPSEIGNITNLAFLTLQQNGLIGFIPSTIKALGKLQILDLSNNRLQGSIPDDICQLKNMGDLRLNQNELSGLIPECLGNITSLRYLYLNSNKLTFIIPTRLGNLKDILEISLSSNSLNGNLPAQLGSFKVATLIDFSMNQFAGKIPSTIIGLQNLVNLSLAHNKLQGSIPDSFGSMVSLEFLDLSYNDLSDVIPKSLETLSHLSYLNVSFNRLRGQIPNGGPFANFTIQSFMSNEALCGAPKFQVPPCHISSFHHLRKKRVALTLYILLPIASILLATTFVFLFIKCRRRNKNPSNVDLLPIITPPRITYQQLFRATNGFSKSNLLGMGSFGSVYKAILEDTTILAIKVFNLQVEGVLKSFDVECEIMRHIRHRNLTKVISSCSNLDFKALVLEYMPNGSLEKWLYSYNYFLDMLQRLDIMVDVACALEYLHHDYSMPLVHCDLKPSNILLDDDMVAHVSDFGIAKLLDLGESVTHTKTIATFGYIAPEFGLKGLVSTSCDVYSYGILLMETFTRVKPTDEMFSEDMTMKRWIRESLPNAISDIIDANLLKPEEEKLTAIVLQCVSSIMELALSCTAESPTERMNMKDVLATLKKVKLWYLANCGRS</sequence>
<keyword evidence="2" id="KW-1185">Reference proteome</keyword>
<reference evidence="1 2" key="1">
    <citation type="journal article" date="2022" name="Plant J.">
        <title>Chromosome-level genome of Camellia lanceoleosa provides a valuable resource for understanding genome evolution and self-incompatibility.</title>
        <authorList>
            <person name="Gong W."/>
            <person name="Xiao S."/>
            <person name="Wang L."/>
            <person name="Liao Z."/>
            <person name="Chang Y."/>
            <person name="Mo W."/>
            <person name="Hu G."/>
            <person name="Li W."/>
            <person name="Zhao G."/>
            <person name="Zhu H."/>
            <person name="Hu X."/>
            <person name="Ji K."/>
            <person name="Xiang X."/>
            <person name="Song Q."/>
            <person name="Yuan D."/>
            <person name="Jin S."/>
            <person name="Zhang L."/>
        </authorList>
    </citation>
    <scope>NUCLEOTIDE SEQUENCE [LARGE SCALE GENOMIC DNA]</scope>
    <source>
        <strain evidence="1">SQ_2022a</strain>
    </source>
</reference>
<name>A0ACC0FEB0_9ERIC</name>
<dbReference type="EMBL" id="CM045772">
    <property type="protein sequence ID" value="KAI7986447.1"/>
    <property type="molecule type" value="Genomic_DNA"/>
</dbReference>
<proteinExistence type="predicted"/>
<evidence type="ECO:0000313" key="1">
    <source>
        <dbReference type="EMBL" id="KAI7986447.1"/>
    </source>
</evidence>
<gene>
    <name evidence="1" type="ORF">LOK49_LG14G00965</name>
</gene>